<dbReference type="InterPro" id="IPR013328">
    <property type="entry name" value="6PGD_dom2"/>
</dbReference>
<dbReference type="SUPFAM" id="SSF48179">
    <property type="entry name" value="6-phosphogluconate dehydrogenase C-terminal domain-like"/>
    <property type="match status" value="1"/>
</dbReference>
<keyword evidence="10" id="KW-0566">Pantothenate biosynthesis</keyword>
<evidence type="ECO:0000256" key="3">
    <source>
        <dbReference type="ARBA" id="ARBA00007870"/>
    </source>
</evidence>
<keyword evidence="6 10" id="KW-0521">NADP</keyword>
<dbReference type="NCBIfam" id="NF005091">
    <property type="entry name" value="PRK06522.2-2"/>
    <property type="match status" value="1"/>
</dbReference>
<evidence type="ECO:0000256" key="5">
    <source>
        <dbReference type="ARBA" id="ARBA00019465"/>
    </source>
</evidence>
<dbReference type="Gene3D" id="1.10.1040.10">
    <property type="entry name" value="N-(1-d-carboxylethyl)-l-norvaline Dehydrogenase, domain 2"/>
    <property type="match status" value="1"/>
</dbReference>
<dbReference type="InterPro" id="IPR008927">
    <property type="entry name" value="6-PGluconate_DH-like_C_sf"/>
</dbReference>
<comment type="catalytic activity">
    <reaction evidence="9 10">
        <text>(R)-pantoate + NADP(+) = 2-dehydropantoate + NADPH + H(+)</text>
        <dbReference type="Rhea" id="RHEA:16233"/>
        <dbReference type="ChEBI" id="CHEBI:11561"/>
        <dbReference type="ChEBI" id="CHEBI:15378"/>
        <dbReference type="ChEBI" id="CHEBI:15980"/>
        <dbReference type="ChEBI" id="CHEBI:57783"/>
        <dbReference type="ChEBI" id="CHEBI:58349"/>
        <dbReference type="EC" id="1.1.1.169"/>
    </reaction>
</comment>
<reference evidence="13 14" key="1">
    <citation type="submission" date="2019-03" db="EMBL/GenBank/DDBJ databases">
        <title>Genomic Encyclopedia of Archaeal and Bacterial Type Strains, Phase II (KMG-II): from individual species to whole genera.</title>
        <authorList>
            <person name="Goeker M."/>
        </authorList>
    </citation>
    <scope>NUCLEOTIDE SEQUENCE [LARGE SCALE GENOMIC DNA]</scope>
    <source>
        <strain evidence="13 14">RL-C</strain>
    </source>
</reference>
<dbReference type="PANTHER" id="PTHR21708">
    <property type="entry name" value="PROBABLE 2-DEHYDROPANTOATE 2-REDUCTASE"/>
    <property type="match status" value="1"/>
</dbReference>
<feature type="domain" description="Ketopantoate reductase C-terminal" evidence="12">
    <location>
        <begin position="189"/>
        <end position="309"/>
    </location>
</feature>
<evidence type="ECO:0000256" key="8">
    <source>
        <dbReference type="ARBA" id="ARBA00032024"/>
    </source>
</evidence>
<comment type="similarity">
    <text evidence="3 10">Belongs to the ketopantoate reductase family.</text>
</comment>
<dbReference type="InterPro" id="IPR013752">
    <property type="entry name" value="KPA_reductase"/>
</dbReference>
<keyword evidence="14" id="KW-1185">Reference proteome</keyword>
<evidence type="ECO:0000259" key="12">
    <source>
        <dbReference type="Pfam" id="PF08546"/>
    </source>
</evidence>
<evidence type="ECO:0000256" key="9">
    <source>
        <dbReference type="ARBA" id="ARBA00048793"/>
    </source>
</evidence>
<dbReference type="InterPro" id="IPR036291">
    <property type="entry name" value="NAD(P)-bd_dom_sf"/>
</dbReference>
<dbReference type="Gene3D" id="3.40.50.720">
    <property type="entry name" value="NAD(P)-binding Rossmann-like Domain"/>
    <property type="match status" value="1"/>
</dbReference>
<dbReference type="SUPFAM" id="SSF51735">
    <property type="entry name" value="NAD(P)-binding Rossmann-fold domains"/>
    <property type="match status" value="1"/>
</dbReference>
<evidence type="ECO:0000256" key="6">
    <source>
        <dbReference type="ARBA" id="ARBA00022857"/>
    </source>
</evidence>
<comment type="pathway">
    <text evidence="2 10">Cofactor biosynthesis; (R)-pantothenate biosynthesis; (R)-pantoate from 3-methyl-2-oxobutanoate: step 2/2.</text>
</comment>
<feature type="domain" description="Ketopantoate reductase N-terminal" evidence="11">
    <location>
        <begin position="15"/>
        <end position="162"/>
    </location>
</feature>
<dbReference type="FunFam" id="3.40.50.720:FF:000307">
    <property type="entry name" value="2-dehydropantoate 2-reductase"/>
    <property type="match status" value="1"/>
</dbReference>
<evidence type="ECO:0000256" key="10">
    <source>
        <dbReference type="RuleBase" id="RU362068"/>
    </source>
</evidence>
<proteinExistence type="inferred from homology"/>
<dbReference type="GO" id="GO:0008677">
    <property type="term" value="F:2-dehydropantoate 2-reductase activity"/>
    <property type="evidence" value="ECO:0007669"/>
    <property type="project" value="UniProtKB-EC"/>
</dbReference>
<dbReference type="EC" id="1.1.1.169" evidence="4 10"/>
<evidence type="ECO:0000313" key="14">
    <source>
        <dbReference type="Proteomes" id="UP000294830"/>
    </source>
</evidence>
<dbReference type="Pfam" id="PF08546">
    <property type="entry name" value="ApbA_C"/>
    <property type="match status" value="1"/>
</dbReference>
<evidence type="ECO:0000259" key="11">
    <source>
        <dbReference type="Pfam" id="PF02558"/>
    </source>
</evidence>
<dbReference type="Pfam" id="PF02558">
    <property type="entry name" value="ApbA"/>
    <property type="match status" value="1"/>
</dbReference>
<keyword evidence="7 10" id="KW-0560">Oxidoreductase</keyword>
<dbReference type="Proteomes" id="UP000294830">
    <property type="component" value="Unassembled WGS sequence"/>
</dbReference>
<accession>A0A4R2EVY8</accession>
<dbReference type="InterPro" id="IPR013332">
    <property type="entry name" value="KPR_N"/>
</dbReference>
<dbReference type="InterPro" id="IPR051402">
    <property type="entry name" value="KPR-Related"/>
</dbReference>
<dbReference type="UniPathway" id="UPA00028">
    <property type="reaction ID" value="UER00004"/>
</dbReference>
<evidence type="ECO:0000256" key="1">
    <source>
        <dbReference type="ARBA" id="ARBA00002919"/>
    </source>
</evidence>
<dbReference type="GO" id="GO:0015940">
    <property type="term" value="P:pantothenate biosynthetic process"/>
    <property type="evidence" value="ECO:0007669"/>
    <property type="project" value="UniProtKB-UniPathway"/>
</dbReference>
<name>A0A4R2EVY8_9BACT</name>
<comment type="caution">
    <text evidence="13">The sequence shown here is derived from an EMBL/GenBank/DDBJ whole genome shotgun (WGS) entry which is preliminary data.</text>
</comment>
<comment type="function">
    <text evidence="1 10">Catalyzes the NADPH-dependent reduction of ketopantoate into pantoic acid.</text>
</comment>
<dbReference type="NCBIfam" id="TIGR00745">
    <property type="entry name" value="apbA_panE"/>
    <property type="match status" value="1"/>
</dbReference>
<dbReference type="GO" id="GO:0005737">
    <property type="term" value="C:cytoplasm"/>
    <property type="evidence" value="ECO:0007669"/>
    <property type="project" value="TreeGrafter"/>
</dbReference>
<sequence length="322" mass="34928">MFYPNALKIIRMKFAIVGAGGVGGYFGGKLAAAGYDVTFVARGEHLKAILANGLTVKSVNGDFTVKPAKATSSTSEVGIVDVVLVCLKAWQVRDMAAQLRPMVGSTTVVIPLQNGVMATDELKDVLGERPVVRGLCRIFSKVESNGVINHFGVNPTVIFGENSNEQTDRILRIKAAFDNAGVTAIVPTDIEAEAWKKFLFICSSGLLAVCRSSYGAVRELPETRQMLHALFTEIYSVARAKGVALKPEIVEKTMAMVDTFDYDTTSSLTRDVLDGKPSEIEYQNGTVVRLGKQLGVPTPINTFVYSCILPMEIKAREVKTNR</sequence>
<dbReference type="AlphaFoldDB" id="A0A4R2EVY8"/>
<organism evidence="13 14">
    <name type="scientific">Acetobacteroides hydrogenigenes</name>
    <dbReference type="NCBI Taxonomy" id="979970"/>
    <lineage>
        <taxon>Bacteria</taxon>
        <taxon>Pseudomonadati</taxon>
        <taxon>Bacteroidota</taxon>
        <taxon>Bacteroidia</taxon>
        <taxon>Bacteroidales</taxon>
        <taxon>Rikenellaceae</taxon>
        <taxon>Acetobacteroides</taxon>
    </lineage>
</organism>
<gene>
    <name evidence="13" type="ORF">CLV25_10530</name>
</gene>
<dbReference type="EMBL" id="SLWB01000005">
    <property type="protein sequence ID" value="TCN68829.1"/>
    <property type="molecule type" value="Genomic_DNA"/>
</dbReference>
<evidence type="ECO:0000256" key="4">
    <source>
        <dbReference type="ARBA" id="ARBA00013014"/>
    </source>
</evidence>
<dbReference type="PANTHER" id="PTHR21708:SF26">
    <property type="entry name" value="2-DEHYDROPANTOATE 2-REDUCTASE"/>
    <property type="match status" value="1"/>
</dbReference>
<evidence type="ECO:0000256" key="7">
    <source>
        <dbReference type="ARBA" id="ARBA00023002"/>
    </source>
</evidence>
<protein>
    <recommendedName>
        <fullName evidence="5 10">2-dehydropantoate 2-reductase</fullName>
        <ecNumber evidence="4 10">1.1.1.169</ecNumber>
    </recommendedName>
    <alternativeName>
        <fullName evidence="8 10">Ketopantoate reductase</fullName>
    </alternativeName>
</protein>
<dbReference type="InterPro" id="IPR003710">
    <property type="entry name" value="ApbA"/>
</dbReference>
<evidence type="ECO:0000256" key="2">
    <source>
        <dbReference type="ARBA" id="ARBA00004994"/>
    </source>
</evidence>
<evidence type="ECO:0000313" key="13">
    <source>
        <dbReference type="EMBL" id="TCN68829.1"/>
    </source>
</evidence>